<dbReference type="Proteomes" id="UP000317977">
    <property type="component" value="Unassembled WGS sequence"/>
</dbReference>
<dbReference type="AlphaFoldDB" id="A0A5C6EV88"/>
<sequence>MERGDEFAMQNSTMVSRKEFKAAKHVRRSDLAIRPVLPGVI</sequence>
<keyword evidence="2" id="KW-1185">Reference proteome</keyword>
<dbReference type="EMBL" id="SJPX01000003">
    <property type="protein sequence ID" value="TWU51201.1"/>
    <property type="molecule type" value="Genomic_DNA"/>
</dbReference>
<evidence type="ECO:0000313" key="2">
    <source>
        <dbReference type="Proteomes" id="UP000317977"/>
    </source>
</evidence>
<gene>
    <name evidence="1" type="ORF">Poly59_27920</name>
</gene>
<proteinExistence type="predicted"/>
<comment type="caution">
    <text evidence="1">The sequence shown here is derived from an EMBL/GenBank/DDBJ whole genome shotgun (WGS) entry which is preliminary data.</text>
</comment>
<accession>A0A5C6EV88</accession>
<reference evidence="1 2" key="1">
    <citation type="submission" date="2019-02" db="EMBL/GenBank/DDBJ databases">
        <title>Deep-cultivation of Planctomycetes and their phenomic and genomic characterization uncovers novel biology.</title>
        <authorList>
            <person name="Wiegand S."/>
            <person name="Jogler M."/>
            <person name="Boedeker C."/>
            <person name="Pinto D."/>
            <person name="Vollmers J."/>
            <person name="Rivas-Marin E."/>
            <person name="Kohn T."/>
            <person name="Peeters S.H."/>
            <person name="Heuer A."/>
            <person name="Rast P."/>
            <person name="Oberbeckmann S."/>
            <person name="Bunk B."/>
            <person name="Jeske O."/>
            <person name="Meyerdierks A."/>
            <person name="Storesund J.E."/>
            <person name="Kallscheuer N."/>
            <person name="Luecker S."/>
            <person name="Lage O.M."/>
            <person name="Pohl T."/>
            <person name="Merkel B.J."/>
            <person name="Hornburger P."/>
            <person name="Mueller R.-W."/>
            <person name="Bruemmer F."/>
            <person name="Labrenz M."/>
            <person name="Spormann A.M."/>
            <person name="Op Den Camp H."/>
            <person name="Overmann J."/>
            <person name="Amann R."/>
            <person name="Jetten M.S.M."/>
            <person name="Mascher T."/>
            <person name="Medema M.H."/>
            <person name="Devos D.P."/>
            <person name="Kaster A.-K."/>
            <person name="Ovreas L."/>
            <person name="Rohde M."/>
            <person name="Galperin M.Y."/>
            <person name="Jogler C."/>
        </authorList>
    </citation>
    <scope>NUCLEOTIDE SEQUENCE [LARGE SCALE GENOMIC DNA]</scope>
    <source>
        <strain evidence="1 2">Poly59</strain>
    </source>
</reference>
<protein>
    <submittedName>
        <fullName evidence="1">Uncharacterized protein</fullName>
    </submittedName>
</protein>
<organism evidence="1 2">
    <name type="scientific">Rubripirellula reticaptiva</name>
    <dbReference type="NCBI Taxonomy" id="2528013"/>
    <lineage>
        <taxon>Bacteria</taxon>
        <taxon>Pseudomonadati</taxon>
        <taxon>Planctomycetota</taxon>
        <taxon>Planctomycetia</taxon>
        <taxon>Pirellulales</taxon>
        <taxon>Pirellulaceae</taxon>
        <taxon>Rubripirellula</taxon>
    </lineage>
</organism>
<evidence type="ECO:0000313" key="1">
    <source>
        <dbReference type="EMBL" id="TWU51201.1"/>
    </source>
</evidence>
<name>A0A5C6EV88_9BACT</name>